<evidence type="ECO:0000256" key="8">
    <source>
        <dbReference type="PIRSR" id="PIRSR035805-2"/>
    </source>
</evidence>
<evidence type="ECO:0000256" key="4">
    <source>
        <dbReference type="ARBA" id="ARBA00022679"/>
    </source>
</evidence>
<dbReference type="SUPFAM" id="SSF52540">
    <property type="entry name" value="P-loop containing nucleoside triphosphate hydrolases"/>
    <property type="match status" value="1"/>
</dbReference>
<dbReference type="GO" id="GO:0046104">
    <property type="term" value="P:thymidine metabolic process"/>
    <property type="evidence" value="ECO:0007669"/>
    <property type="project" value="TreeGrafter"/>
</dbReference>
<keyword evidence="4 9" id="KW-0808">Transferase</keyword>
<keyword evidence="5 9" id="KW-0547">Nucleotide-binding</keyword>
<dbReference type="Gene3D" id="3.40.50.300">
    <property type="entry name" value="P-loop containing nucleotide triphosphate hydrolases"/>
    <property type="match status" value="1"/>
</dbReference>
<dbReference type="InterPro" id="IPR027417">
    <property type="entry name" value="P-loop_NTPase"/>
</dbReference>
<dbReference type="InterPro" id="IPR001267">
    <property type="entry name" value="Thymidine_kinase"/>
</dbReference>
<keyword evidence="6 9" id="KW-0418">Kinase</keyword>
<dbReference type="GO" id="GO:0004797">
    <property type="term" value="F:thymidine kinase activity"/>
    <property type="evidence" value="ECO:0007669"/>
    <property type="project" value="UniProtKB-EC"/>
</dbReference>
<name>A0A6G7KTT7_ASF</name>
<gene>
    <name evidence="11" type="primary">K196R</name>
</gene>
<keyword evidence="7 9" id="KW-0067">ATP-binding</keyword>
<sequence length="196" mass="22166">MNIFTKLIPGTITLVLGPMFAGKTTFLIHCIYMLEHLEKKVLFIQSTKNTRDKTITTHSGIQLRPKHCTIIQSTQLSVVGSLTDIHAVVIHAAHFFVDLLQCRTWADAEKIIILAGLNASFEQKMFPPIVRIFPYCSWVMYIGRTCMQCIRHIACFIVRTNADKTLILAGGSVLYVSCCINCLQNTFIMQLQPIIY</sequence>
<organismHost>
    <name type="scientific">Phacochoerus aethiopicus</name>
    <name type="common">Warthog</name>
    <dbReference type="NCBI Taxonomy" id="85517"/>
</organismHost>
<dbReference type="PANTHER" id="PTHR11441">
    <property type="entry name" value="THYMIDINE KINASE"/>
    <property type="match status" value="1"/>
</dbReference>
<dbReference type="PIRSF" id="PIRSF035805">
    <property type="entry name" value="TK_cell"/>
    <property type="match status" value="1"/>
</dbReference>
<accession>A0A6G7KTT7</accession>
<evidence type="ECO:0000256" key="10">
    <source>
        <dbReference type="RuleBase" id="RU004165"/>
    </source>
</evidence>
<reference evidence="11" key="1">
    <citation type="submission" date="2019-11" db="EMBL/GenBank/DDBJ databases">
        <authorList>
            <person name="Ndlovu S.S."/>
            <person name="Carulei O."/>
        </authorList>
    </citation>
    <scope>NUCLEOTIDE SEQUENCE [LARGE SCALE GENOMIC DNA]</scope>
    <source>
        <strain evidence="11">RSA_W1_1999</strain>
    </source>
</reference>
<feature type="binding site" evidence="8">
    <location>
        <position position="175"/>
    </location>
    <ligand>
        <name>substrate</name>
    </ligand>
</feature>
<organismHost>
    <name type="scientific">Sus scrofa</name>
    <name type="common">Pig</name>
    <dbReference type="NCBI Taxonomy" id="9823"/>
</organismHost>
<protein>
    <recommendedName>
        <fullName evidence="2 9">Thymidine kinase</fullName>
        <ecNumber evidence="2 9">2.7.1.21</ecNumber>
    </recommendedName>
</protein>
<evidence type="ECO:0000256" key="6">
    <source>
        <dbReference type="ARBA" id="ARBA00022777"/>
    </source>
</evidence>
<evidence type="ECO:0000256" key="9">
    <source>
        <dbReference type="RuleBase" id="RU000544"/>
    </source>
</evidence>
<dbReference type="EMBL" id="MN641876">
    <property type="protein sequence ID" value="QII88739.1"/>
    <property type="molecule type" value="Genomic_DNA"/>
</dbReference>
<evidence type="ECO:0000256" key="2">
    <source>
        <dbReference type="ARBA" id="ARBA00012118"/>
    </source>
</evidence>
<keyword evidence="3 9" id="KW-0237">DNA synthesis</keyword>
<evidence type="ECO:0000256" key="5">
    <source>
        <dbReference type="ARBA" id="ARBA00022741"/>
    </source>
</evidence>
<organismHost>
    <name type="scientific">Ornithodoros moubata</name>
    <name type="common">Soft tick</name>
    <name type="synonym">Argasid tick</name>
    <dbReference type="NCBI Taxonomy" id="6938"/>
</organismHost>
<evidence type="ECO:0000256" key="7">
    <source>
        <dbReference type="ARBA" id="ARBA00022840"/>
    </source>
</evidence>
<evidence type="ECO:0000256" key="3">
    <source>
        <dbReference type="ARBA" id="ARBA00022634"/>
    </source>
</evidence>
<comment type="catalytic activity">
    <reaction evidence="9">
        <text>thymidine + ATP = dTMP + ADP + H(+)</text>
        <dbReference type="Rhea" id="RHEA:19129"/>
        <dbReference type="ChEBI" id="CHEBI:15378"/>
        <dbReference type="ChEBI" id="CHEBI:17748"/>
        <dbReference type="ChEBI" id="CHEBI:30616"/>
        <dbReference type="ChEBI" id="CHEBI:63528"/>
        <dbReference type="ChEBI" id="CHEBI:456216"/>
        <dbReference type="EC" id="2.7.1.21"/>
    </reaction>
</comment>
<dbReference type="GO" id="GO:0005524">
    <property type="term" value="F:ATP binding"/>
    <property type="evidence" value="ECO:0007669"/>
    <property type="project" value="UniProtKB-KW"/>
</dbReference>
<evidence type="ECO:0000256" key="1">
    <source>
        <dbReference type="ARBA" id="ARBA00007587"/>
    </source>
</evidence>
<organismHost>
    <name type="scientific">Phacochoerus africanus</name>
    <name type="common">Warthog</name>
    <dbReference type="NCBI Taxonomy" id="41426"/>
</organismHost>
<dbReference type="EC" id="2.7.1.21" evidence="2 9"/>
<dbReference type="GO" id="GO:0071897">
    <property type="term" value="P:DNA biosynthetic process"/>
    <property type="evidence" value="ECO:0007669"/>
    <property type="project" value="UniProtKB-KW"/>
</dbReference>
<feature type="binding site" evidence="8">
    <location>
        <begin position="167"/>
        <end position="170"/>
    </location>
    <ligand>
        <name>substrate</name>
    </ligand>
</feature>
<dbReference type="PANTHER" id="PTHR11441:SF0">
    <property type="entry name" value="THYMIDINE KINASE, CYTOSOLIC"/>
    <property type="match status" value="1"/>
</dbReference>
<comment type="similarity">
    <text evidence="1 10">Belongs to the thymidine kinase family.</text>
</comment>
<dbReference type="Pfam" id="PF00265">
    <property type="entry name" value="TK"/>
    <property type="match status" value="1"/>
</dbReference>
<organismHost>
    <name type="scientific">Ornithodoros</name>
    <name type="common">relapsing fever ticks</name>
    <dbReference type="NCBI Taxonomy" id="6937"/>
</organismHost>
<organismHost>
    <name type="scientific">Potamochoerus larvatus</name>
    <name type="common">Bushpig</name>
    <dbReference type="NCBI Taxonomy" id="273792"/>
</organismHost>
<evidence type="ECO:0000313" key="11">
    <source>
        <dbReference type="EMBL" id="QII88739.1"/>
    </source>
</evidence>
<proteinExistence type="inferred from homology"/>
<organism evidence="11">
    <name type="scientific">African swine fever virus</name>
    <name type="common">ASFV</name>
    <dbReference type="NCBI Taxonomy" id="10497"/>
    <lineage>
        <taxon>Viruses</taxon>
        <taxon>Varidnaviria</taxon>
        <taxon>Bamfordvirae</taxon>
        <taxon>Nucleocytoviricota</taxon>
        <taxon>Pokkesviricetes</taxon>
        <taxon>Asfuvirales</taxon>
        <taxon>Asfarviridae</taxon>
        <taxon>Asfivirus</taxon>
        <taxon>Asfivirus haemorrhagiae</taxon>
    </lineage>
</organism>